<dbReference type="Proteomes" id="UP000599437">
    <property type="component" value="Unassembled WGS sequence"/>
</dbReference>
<proteinExistence type="predicted"/>
<protein>
    <submittedName>
        <fullName evidence="2">Uncharacterized protein</fullName>
    </submittedName>
</protein>
<feature type="region of interest" description="Disordered" evidence="1">
    <location>
        <begin position="1"/>
        <end position="53"/>
    </location>
</feature>
<sequence length="81" mass="8761">MPARARPYPERPIIVLPPGTFPTGHTGRTHHTGHTGHTGGQGTHSQQGTRKNYRGRIAASFPHTTSLYVDVNSGVHVVSVR</sequence>
<reference evidence="3" key="1">
    <citation type="journal article" date="2019" name="Int. J. Syst. Evol. Microbiol.">
        <title>The Global Catalogue of Microorganisms (GCM) 10K type strain sequencing project: providing services to taxonomists for standard genome sequencing and annotation.</title>
        <authorList>
            <consortium name="The Broad Institute Genomics Platform"/>
            <consortium name="The Broad Institute Genome Sequencing Center for Infectious Disease"/>
            <person name="Wu L."/>
            <person name="Ma J."/>
        </authorList>
    </citation>
    <scope>NUCLEOTIDE SEQUENCE [LARGE SCALE GENOMIC DNA]</scope>
    <source>
        <strain evidence="3">JCM 4737</strain>
    </source>
</reference>
<feature type="compositionally biased region" description="Low complexity" evidence="1">
    <location>
        <begin position="17"/>
        <end position="26"/>
    </location>
</feature>
<gene>
    <name evidence="2" type="ORF">GCM10010346_59810</name>
</gene>
<evidence type="ECO:0000313" key="2">
    <source>
        <dbReference type="EMBL" id="GHB28388.1"/>
    </source>
</evidence>
<dbReference type="EMBL" id="BMVO01000032">
    <property type="protein sequence ID" value="GHB28388.1"/>
    <property type="molecule type" value="Genomic_DNA"/>
</dbReference>
<evidence type="ECO:0000256" key="1">
    <source>
        <dbReference type="SAM" id="MobiDB-lite"/>
    </source>
</evidence>
<comment type="caution">
    <text evidence="2">The sequence shown here is derived from an EMBL/GenBank/DDBJ whole genome shotgun (WGS) entry which is preliminary data.</text>
</comment>
<accession>A0ABQ3EAG1</accession>
<organism evidence="2 3">
    <name type="scientific">Streptomyces chryseus</name>
    <dbReference type="NCBI Taxonomy" id="68186"/>
    <lineage>
        <taxon>Bacteria</taxon>
        <taxon>Bacillati</taxon>
        <taxon>Actinomycetota</taxon>
        <taxon>Actinomycetes</taxon>
        <taxon>Kitasatosporales</taxon>
        <taxon>Streptomycetaceae</taxon>
        <taxon>Streptomyces</taxon>
    </lineage>
</organism>
<keyword evidence="3" id="KW-1185">Reference proteome</keyword>
<name>A0ABQ3EAG1_9ACTN</name>
<evidence type="ECO:0000313" key="3">
    <source>
        <dbReference type="Proteomes" id="UP000599437"/>
    </source>
</evidence>